<dbReference type="KEGG" id="blau:DQQ01_11285"/>
<keyword evidence="1" id="KW-1133">Transmembrane helix</keyword>
<keyword evidence="1" id="KW-0472">Membrane</keyword>
<dbReference type="AlphaFoldDB" id="A0A2Z4UC83"/>
<evidence type="ECO:0000256" key="1">
    <source>
        <dbReference type="SAM" id="Phobius"/>
    </source>
</evidence>
<dbReference type="Proteomes" id="UP000250003">
    <property type="component" value="Chromosome"/>
</dbReference>
<organism evidence="2 3">
    <name type="scientific">Blautia argi</name>
    <dbReference type="NCBI Taxonomy" id="1912897"/>
    <lineage>
        <taxon>Bacteria</taxon>
        <taxon>Bacillati</taxon>
        <taxon>Bacillota</taxon>
        <taxon>Clostridia</taxon>
        <taxon>Lachnospirales</taxon>
        <taxon>Lachnospiraceae</taxon>
        <taxon>Blautia</taxon>
    </lineage>
</organism>
<gene>
    <name evidence="2" type="ORF">DQQ01_11285</name>
</gene>
<evidence type="ECO:0000313" key="2">
    <source>
        <dbReference type="EMBL" id="AWY98641.1"/>
    </source>
</evidence>
<protein>
    <submittedName>
        <fullName evidence="2">Uncharacterized protein</fullName>
    </submittedName>
</protein>
<name>A0A2Z4UC83_9FIRM</name>
<keyword evidence="3" id="KW-1185">Reference proteome</keyword>
<feature type="transmembrane region" description="Helical" evidence="1">
    <location>
        <begin position="20"/>
        <end position="39"/>
    </location>
</feature>
<proteinExistence type="predicted"/>
<dbReference type="OrthoDB" id="1850828at2"/>
<dbReference type="RefSeq" id="WP_111920127.1">
    <property type="nucleotide sequence ID" value="NZ_CP030280.1"/>
</dbReference>
<dbReference type="EMBL" id="CP030280">
    <property type="protein sequence ID" value="AWY98641.1"/>
    <property type="molecule type" value="Genomic_DNA"/>
</dbReference>
<evidence type="ECO:0000313" key="3">
    <source>
        <dbReference type="Proteomes" id="UP000250003"/>
    </source>
</evidence>
<sequence length="206" mass="23808">MKKPKMKEETRKKWDNFWYYYKYHVLAGVFILFCISIFVKDMVGKVDYDYTIACVGDYGVAQEDNQKLQKWFEEHAEDLNGDGEVHVEIADYSMPSDDSSNPDPQLVMASQTKLMVDMQEGTSMIYFVSEGNYGKFKEMGAFPEDWSTYKKAEECKGYEEAGSPVSIKGTGITMRSVGEVDDEEKREAWDKYYKASEMLMKEFVGE</sequence>
<keyword evidence="1" id="KW-0812">Transmembrane</keyword>
<accession>A0A2Z4UC83</accession>
<reference evidence="3" key="1">
    <citation type="submission" date="2018-06" db="EMBL/GenBank/DDBJ databases">
        <title>Description of Blautia argi sp. nov., a new anaerobic isolated from dog feces.</title>
        <authorList>
            <person name="Chang Y.-H."/>
            <person name="Paek J."/>
            <person name="Shin Y."/>
        </authorList>
    </citation>
    <scope>NUCLEOTIDE SEQUENCE [LARGE SCALE GENOMIC DNA]</scope>
    <source>
        <strain evidence="3">KCTC 15426</strain>
    </source>
</reference>